<feature type="domain" description="HTH iclR-type" evidence="1">
    <location>
        <begin position="14"/>
        <end position="58"/>
    </location>
</feature>
<dbReference type="GO" id="GO:0006355">
    <property type="term" value="P:regulation of DNA-templated transcription"/>
    <property type="evidence" value="ECO:0007669"/>
    <property type="project" value="InterPro"/>
</dbReference>
<organism evidence="2 3">
    <name type="scientific">Sphingopyxis terrae subsp. ummariensis</name>
    <dbReference type="NCBI Taxonomy" id="429001"/>
    <lineage>
        <taxon>Bacteria</taxon>
        <taxon>Pseudomonadati</taxon>
        <taxon>Pseudomonadota</taxon>
        <taxon>Alphaproteobacteria</taxon>
        <taxon>Sphingomonadales</taxon>
        <taxon>Sphingomonadaceae</taxon>
        <taxon>Sphingopyxis</taxon>
    </lineage>
</organism>
<accession>A0A1Y6FPQ5</accession>
<dbReference type="InterPro" id="IPR036388">
    <property type="entry name" value="WH-like_DNA-bd_sf"/>
</dbReference>
<dbReference type="EMBL" id="FXWL01000002">
    <property type="protein sequence ID" value="SMQ76934.1"/>
    <property type="molecule type" value="Genomic_DNA"/>
</dbReference>
<dbReference type="RefSeq" id="WP_086457262.1">
    <property type="nucleotide sequence ID" value="NZ_FXWL01000002.1"/>
</dbReference>
<evidence type="ECO:0000259" key="1">
    <source>
        <dbReference type="Pfam" id="PF09339"/>
    </source>
</evidence>
<protein>
    <submittedName>
        <fullName evidence="2">IclR helix-turn-helix domain-containing protein</fullName>
    </submittedName>
</protein>
<gene>
    <name evidence="2" type="ORF">SAMN06295984_2354</name>
</gene>
<name>A0A1Y6FPQ5_9SPHN</name>
<dbReference type="Pfam" id="PF09339">
    <property type="entry name" value="HTH_IclR"/>
    <property type="match status" value="1"/>
</dbReference>
<dbReference type="AlphaFoldDB" id="A0A1Y6FPQ5"/>
<sequence length="79" mass="8262">MFDDFDPPLARGVAAKAGAVLAALADDRRGIDDIASATGLTASTVLRVAALLQKRGRVVVTEAEGALWLSGGVSDRRRR</sequence>
<dbReference type="GO" id="GO:0003677">
    <property type="term" value="F:DNA binding"/>
    <property type="evidence" value="ECO:0007669"/>
    <property type="project" value="InterPro"/>
</dbReference>
<dbReference type="GeneID" id="303001993"/>
<dbReference type="Proteomes" id="UP000194469">
    <property type="component" value="Unassembled WGS sequence"/>
</dbReference>
<proteinExistence type="predicted"/>
<dbReference type="Gene3D" id="1.10.10.10">
    <property type="entry name" value="Winged helix-like DNA-binding domain superfamily/Winged helix DNA-binding domain"/>
    <property type="match status" value="1"/>
</dbReference>
<keyword evidence="3" id="KW-1185">Reference proteome</keyword>
<evidence type="ECO:0000313" key="2">
    <source>
        <dbReference type="EMBL" id="SMQ76934.1"/>
    </source>
</evidence>
<dbReference type="SUPFAM" id="SSF46785">
    <property type="entry name" value="Winged helix' DNA-binding domain"/>
    <property type="match status" value="1"/>
</dbReference>
<dbReference type="InterPro" id="IPR036390">
    <property type="entry name" value="WH_DNA-bd_sf"/>
</dbReference>
<reference evidence="3" key="1">
    <citation type="submission" date="2017-04" db="EMBL/GenBank/DDBJ databases">
        <authorList>
            <person name="Varghese N."/>
            <person name="Submissions S."/>
        </authorList>
    </citation>
    <scope>NUCLEOTIDE SEQUENCE [LARGE SCALE GENOMIC DNA]</scope>
    <source>
        <strain evidence="3">UI2</strain>
    </source>
</reference>
<evidence type="ECO:0000313" key="3">
    <source>
        <dbReference type="Proteomes" id="UP000194469"/>
    </source>
</evidence>
<dbReference type="InterPro" id="IPR005471">
    <property type="entry name" value="Tscrpt_reg_IclR_N"/>
</dbReference>